<gene>
    <name evidence="1" type="ORF">ANE_LOCUS14939</name>
</gene>
<reference evidence="1" key="1">
    <citation type="submission" date="2019-07" db="EMBL/GenBank/DDBJ databases">
        <authorList>
            <person name="Dittberner H."/>
        </authorList>
    </citation>
    <scope>NUCLEOTIDE SEQUENCE [LARGE SCALE GENOMIC DNA]</scope>
</reference>
<evidence type="ECO:0000313" key="1">
    <source>
        <dbReference type="EMBL" id="VVB04495.1"/>
    </source>
</evidence>
<accession>A0A565BT04</accession>
<name>A0A565BT04_9BRAS</name>
<comment type="caution">
    <text evidence="1">The sequence shown here is derived from an EMBL/GenBank/DDBJ whole genome shotgun (WGS) entry which is preliminary data.</text>
</comment>
<dbReference type="Proteomes" id="UP000489600">
    <property type="component" value="Unassembled WGS sequence"/>
</dbReference>
<keyword evidence="2" id="KW-1185">Reference proteome</keyword>
<proteinExistence type="predicted"/>
<evidence type="ECO:0000313" key="2">
    <source>
        <dbReference type="Proteomes" id="UP000489600"/>
    </source>
</evidence>
<dbReference type="AlphaFoldDB" id="A0A565BT04"/>
<organism evidence="1 2">
    <name type="scientific">Arabis nemorensis</name>
    <dbReference type="NCBI Taxonomy" id="586526"/>
    <lineage>
        <taxon>Eukaryota</taxon>
        <taxon>Viridiplantae</taxon>
        <taxon>Streptophyta</taxon>
        <taxon>Embryophyta</taxon>
        <taxon>Tracheophyta</taxon>
        <taxon>Spermatophyta</taxon>
        <taxon>Magnoliopsida</taxon>
        <taxon>eudicotyledons</taxon>
        <taxon>Gunneridae</taxon>
        <taxon>Pentapetalae</taxon>
        <taxon>rosids</taxon>
        <taxon>malvids</taxon>
        <taxon>Brassicales</taxon>
        <taxon>Brassicaceae</taxon>
        <taxon>Arabideae</taxon>
        <taxon>Arabis</taxon>
    </lineage>
</organism>
<protein>
    <submittedName>
        <fullName evidence="1">Uncharacterized protein</fullName>
    </submittedName>
</protein>
<sequence length="194" mass="22225">MVCFWPYDSYMHLANKLDEKGLKQLKPLSPHVDGLPRQPRIFQSPLGSIAMGLDPAAELSFIGVCLEWTQRSSRLFALHEFLPEAFPPKTTGLMNCDVISIRTCKEVEEQFQELLSRNGVTRVLVVVKPPRGFQKRYQKDSKSESRDMEWYGWIFNHEIANRGTQSVCQGAERTGNMMVLEGELERRTYVSIAN</sequence>
<dbReference type="EMBL" id="CABITT030000005">
    <property type="protein sequence ID" value="VVB04495.1"/>
    <property type="molecule type" value="Genomic_DNA"/>
</dbReference>